<dbReference type="InterPro" id="IPR008984">
    <property type="entry name" value="SMAD_FHA_dom_sf"/>
</dbReference>
<protein>
    <recommendedName>
        <fullName evidence="2">FHA domain-containing protein</fullName>
    </recommendedName>
</protein>
<evidence type="ECO:0000313" key="3">
    <source>
        <dbReference type="EMBL" id="KIM82686.1"/>
    </source>
</evidence>
<feature type="compositionally biased region" description="Low complexity" evidence="1">
    <location>
        <begin position="891"/>
        <end position="909"/>
    </location>
</feature>
<evidence type="ECO:0000256" key="1">
    <source>
        <dbReference type="SAM" id="MobiDB-lite"/>
    </source>
</evidence>
<feature type="compositionally biased region" description="Acidic residues" evidence="1">
    <location>
        <begin position="511"/>
        <end position="520"/>
    </location>
</feature>
<feature type="compositionally biased region" description="Low complexity" evidence="1">
    <location>
        <begin position="736"/>
        <end position="748"/>
    </location>
</feature>
<dbReference type="SUPFAM" id="SSF49879">
    <property type="entry name" value="SMAD/FHA domain"/>
    <property type="match status" value="1"/>
</dbReference>
<evidence type="ECO:0000259" key="2">
    <source>
        <dbReference type="PROSITE" id="PS50006"/>
    </source>
</evidence>
<reference evidence="4" key="2">
    <citation type="submission" date="2015-01" db="EMBL/GenBank/DDBJ databases">
        <title>Evolutionary Origins and Diversification of the Mycorrhizal Mutualists.</title>
        <authorList>
            <consortium name="DOE Joint Genome Institute"/>
            <consortium name="Mycorrhizal Genomics Consortium"/>
            <person name="Kohler A."/>
            <person name="Kuo A."/>
            <person name="Nagy L.G."/>
            <person name="Floudas D."/>
            <person name="Copeland A."/>
            <person name="Barry K.W."/>
            <person name="Cichocki N."/>
            <person name="Veneault-Fourrey C."/>
            <person name="LaButti K."/>
            <person name="Lindquist E.A."/>
            <person name="Lipzen A."/>
            <person name="Lundell T."/>
            <person name="Morin E."/>
            <person name="Murat C."/>
            <person name="Riley R."/>
            <person name="Ohm R."/>
            <person name="Sun H."/>
            <person name="Tunlid A."/>
            <person name="Henrissat B."/>
            <person name="Grigoriev I.V."/>
            <person name="Hibbett D.S."/>
            <person name="Martin F."/>
        </authorList>
    </citation>
    <scope>NUCLEOTIDE SEQUENCE [LARGE SCALE GENOMIC DNA]</scope>
    <source>
        <strain evidence="4">F 1598</strain>
    </source>
</reference>
<feature type="compositionally biased region" description="Basic residues" evidence="1">
    <location>
        <begin position="993"/>
        <end position="1002"/>
    </location>
</feature>
<feature type="compositionally biased region" description="Low complexity" evidence="1">
    <location>
        <begin position="274"/>
        <end position="286"/>
    </location>
</feature>
<dbReference type="InterPro" id="IPR000253">
    <property type="entry name" value="FHA_dom"/>
</dbReference>
<feature type="compositionally biased region" description="Low complexity" evidence="1">
    <location>
        <begin position="319"/>
        <end position="345"/>
    </location>
</feature>
<feature type="region of interest" description="Disordered" evidence="1">
    <location>
        <begin position="848"/>
        <end position="1010"/>
    </location>
</feature>
<feature type="compositionally biased region" description="Basic and acidic residues" evidence="1">
    <location>
        <begin position="824"/>
        <end position="836"/>
    </location>
</feature>
<feature type="non-terminal residue" evidence="3">
    <location>
        <position position="1010"/>
    </location>
</feature>
<feature type="compositionally biased region" description="Acidic residues" evidence="1">
    <location>
        <begin position="864"/>
        <end position="878"/>
    </location>
</feature>
<dbReference type="OrthoDB" id="6288785at2759"/>
<dbReference type="EMBL" id="KN832993">
    <property type="protein sequence ID" value="KIM82686.1"/>
    <property type="molecule type" value="Genomic_DNA"/>
</dbReference>
<dbReference type="Pfam" id="PF00498">
    <property type="entry name" value="FHA"/>
    <property type="match status" value="1"/>
</dbReference>
<proteinExistence type="predicted"/>
<feature type="compositionally biased region" description="Basic and acidic residues" evidence="1">
    <location>
        <begin position="580"/>
        <end position="589"/>
    </location>
</feature>
<feature type="compositionally biased region" description="Polar residues" evidence="1">
    <location>
        <begin position="527"/>
        <end position="540"/>
    </location>
</feature>
<feature type="region of interest" description="Disordered" evidence="1">
    <location>
        <begin position="134"/>
        <end position="157"/>
    </location>
</feature>
<dbReference type="InParanoid" id="A0A0C3FVY5"/>
<feature type="region of interest" description="Disordered" evidence="1">
    <location>
        <begin position="266"/>
        <end position="288"/>
    </location>
</feature>
<feature type="compositionally biased region" description="Acidic residues" evidence="1">
    <location>
        <begin position="436"/>
        <end position="466"/>
    </location>
</feature>
<accession>A0A0C3FVY5</accession>
<dbReference type="SMART" id="SM00240">
    <property type="entry name" value="FHA"/>
    <property type="match status" value="1"/>
</dbReference>
<gene>
    <name evidence="3" type="ORF">PILCRDRAFT_819990</name>
</gene>
<feature type="compositionally biased region" description="Basic and acidic residues" evidence="1">
    <location>
        <begin position="772"/>
        <end position="788"/>
    </location>
</feature>
<feature type="region of interest" description="Disordered" evidence="1">
    <location>
        <begin position="295"/>
        <end position="314"/>
    </location>
</feature>
<dbReference type="Gene3D" id="2.60.200.20">
    <property type="match status" value="1"/>
</dbReference>
<organism evidence="3 4">
    <name type="scientific">Piloderma croceum (strain F 1598)</name>
    <dbReference type="NCBI Taxonomy" id="765440"/>
    <lineage>
        <taxon>Eukaryota</taxon>
        <taxon>Fungi</taxon>
        <taxon>Dikarya</taxon>
        <taxon>Basidiomycota</taxon>
        <taxon>Agaricomycotina</taxon>
        <taxon>Agaricomycetes</taxon>
        <taxon>Agaricomycetidae</taxon>
        <taxon>Atheliales</taxon>
        <taxon>Atheliaceae</taxon>
        <taxon>Piloderma</taxon>
    </lineage>
</organism>
<name>A0A0C3FVY5_PILCF</name>
<dbReference type="Proteomes" id="UP000054166">
    <property type="component" value="Unassembled WGS sequence"/>
</dbReference>
<dbReference type="AlphaFoldDB" id="A0A0C3FVY5"/>
<feature type="domain" description="FHA" evidence="2">
    <location>
        <begin position="34"/>
        <end position="82"/>
    </location>
</feature>
<evidence type="ECO:0000313" key="4">
    <source>
        <dbReference type="Proteomes" id="UP000054166"/>
    </source>
</evidence>
<dbReference type="HOGENOM" id="CLU_006497_1_0_1"/>
<sequence>MDSTDVGLYGTLRLVKRLDPHSVVASFPIDDDTVSFGRDPNCSVRLYYPTVSALHAKIVFQEKKAFLVVLGTHGLLIDGCQVYPSTNTDINPSGSSSVKPKTIPLTNNSEIEIHKKRFIFTYPPKNARPSPIISTPTQSTHTPTRFPASQGQGTNTAQRTRTLRLSMIHSAQVFSPRPSADPAANLKVLQTPLKALQSRTRSVSPDKKGETKGSLMERLWEARADAEMAADAAGDGGEEDIILVDGNHPRVVQEEKDLVILEDVPIPVAPPSTPTSNPTPKSTPRSQTARSLLNAFPAIPPHPSPNSKTQTSPPITLHFQHSQQTQQTSPPLSQLPQLQSPSNSHSPRRLGPTKASLHKAVLIRSAQRAVMRAEAEAGASMGAAAGMNVDMDTDVEMRSVEDEYGGELDGMGDEDDDEAEEREVAAFAVGGGTSESENEDGGERAEEDEEEEGDGEDGEDGEDEEEEKPKSKSVWRKSWENLVGLVRSGSVTRDDEDQDQAQEQDTHDASSDEEEVEVEPQETHETLQAQPNPQQYSKTYQRAIGLGGFMTPQAPRGRGPGVGAGRYSVDGMRRATGMPTERESERKDGAFGGARRVRLETKWKVGDIVVPVEKDTAECNKESEKTPLRGAGRVTEEERKAIQERRRSALKTPDTFFGGQVPGIRASMVGSTPSKSATGAKVWASPYKGQHKIGSGNNNDNEGSKDGEGEEKEEDTKALLEKMKETVEGMKRRRSGVPGSRVSAVDVRGGQDDGVDAGMNVDEAGEEEESDKENKTEGDAMAVREDTHAQSTNPPSGPQTPSFNNIRERFQNPSSDRPVIAEPKTPKMDGMRDLFREKKVLATPAFEGVGEMMKTPRGWRMDVLEEGVEGEENEEEEKEVVATSARRGRGTPASTSSATKPPSSTTSTSTRRKTARSVAVKTPVTEGKSNFADDEATPGDVLGRVEEEGEDKDKDKEGKGKDKKSASRKGRSKTPVVDSDAEEGGPGGEKVQKKARLIRGSRKVVDDIPE</sequence>
<dbReference type="STRING" id="765440.A0A0C3FVY5"/>
<feature type="compositionally biased region" description="Polar residues" evidence="1">
    <location>
        <begin position="305"/>
        <end position="314"/>
    </location>
</feature>
<feature type="compositionally biased region" description="Acidic residues" evidence="1">
    <location>
        <begin position="404"/>
        <end position="421"/>
    </location>
</feature>
<feature type="region of interest" description="Disordered" evidence="1">
    <location>
        <begin position="404"/>
        <end position="593"/>
    </location>
</feature>
<feature type="compositionally biased region" description="Basic and acidic residues" evidence="1">
    <location>
        <begin position="943"/>
        <end position="965"/>
    </location>
</feature>
<keyword evidence="4" id="KW-1185">Reference proteome</keyword>
<feature type="compositionally biased region" description="Basic and acidic residues" evidence="1">
    <location>
        <begin position="618"/>
        <end position="627"/>
    </location>
</feature>
<feature type="compositionally biased region" description="Polar residues" evidence="1">
    <location>
        <begin position="789"/>
        <end position="815"/>
    </location>
</feature>
<feature type="region of interest" description="Disordered" evidence="1">
    <location>
        <begin position="618"/>
        <end position="836"/>
    </location>
</feature>
<dbReference type="PROSITE" id="PS50006">
    <property type="entry name" value="FHA_DOMAIN"/>
    <property type="match status" value="1"/>
</dbReference>
<reference evidence="3 4" key="1">
    <citation type="submission" date="2014-04" db="EMBL/GenBank/DDBJ databases">
        <authorList>
            <consortium name="DOE Joint Genome Institute"/>
            <person name="Kuo A."/>
            <person name="Tarkka M."/>
            <person name="Buscot F."/>
            <person name="Kohler A."/>
            <person name="Nagy L.G."/>
            <person name="Floudas D."/>
            <person name="Copeland A."/>
            <person name="Barry K.W."/>
            <person name="Cichocki N."/>
            <person name="Veneault-Fourrey C."/>
            <person name="LaButti K."/>
            <person name="Lindquist E.A."/>
            <person name="Lipzen A."/>
            <person name="Lundell T."/>
            <person name="Morin E."/>
            <person name="Murat C."/>
            <person name="Sun H."/>
            <person name="Tunlid A."/>
            <person name="Henrissat B."/>
            <person name="Grigoriev I.V."/>
            <person name="Hibbett D.S."/>
            <person name="Martin F."/>
            <person name="Nordberg H.P."/>
            <person name="Cantor M.N."/>
            <person name="Hua S.X."/>
        </authorList>
    </citation>
    <scope>NUCLEOTIDE SEQUENCE [LARGE SCALE GENOMIC DNA]</scope>
    <source>
        <strain evidence="3 4">F 1598</strain>
    </source>
</reference>
<feature type="compositionally biased region" description="Basic and acidic residues" evidence="1">
    <location>
        <begin position="634"/>
        <end position="647"/>
    </location>
</feature>
<feature type="region of interest" description="Disordered" evidence="1">
    <location>
        <begin position="319"/>
        <end position="354"/>
    </location>
</feature>
<feature type="compositionally biased region" description="Basic and acidic residues" evidence="1">
    <location>
        <begin position="714"/>
        <end position="730"/>
    </location>
</feature>